<keyword evidence="5" id="KW-0175">Coiled coil</keyword>
<feature type="domain" description="HTH myb-type" evidence="7">
    <location>
        <begin position="73"/>
        <end position="127"/>
    </location>
</feature>
<keyword evidence="3" id="KW-0804">Transcription</keyword>
<dbReference type="Proteomes" id="UP000688137">
    <property type="component" value="Unassembled WGS sequence"/>
</dbReference>
<evidence type="ECO:0000256" key="3">
    <source>
        <dbReference type="ARBA" id="ARBA00023163"/>
    </source>
</evidence>
<organism evidence="8 9">
    <name type="scientific">Paramecium primaurelia</name>
    <dbReference type="NCBI Taxonomy" id="5886"/>
    <lineage>
        <taxon>Eukaryota</taxon>
        <taxon>Sar</taxon>
        <taxon>Alveolata</taxon>
        <taxon>Ciliophora</taxon>
        <taxon>Intramacronucleata</taxon>
        <taxon>Oligohymenophorea</taxon>
        <taxon>Peniculida</taxon>
        <taxon>Parameciidae</taxon>
        <taxon>Paramecium</taxon>
    </lineage>
</organism>
<dbReference type="AlphaFoldDB" id="A0A8S1QJL8"/>
<dbReference type="PROSITE" id="PS51294">
    <property type="entry name" value="HTH_MYB"/>
    <property type="match status" value="2"/>
</dbReference>
<accession>A0A8S1QJL8</accession>
<evidence type="ECO:0000256" key="5">
    <source>
        <dbReference type="SAM" id="Coils"/>
    </source>
</evidence>
<dbReference type="CDD" id="cd00167">
    <property type="entry name" value="SANT"/>
    <property type="match status" value="3"/>
</dbReference>
<evidence type="ECO:0000256" key="1">
    <source>
        <dbReference type="ARBA" id="ARBA00023015"/>
    </source>
</evidence>
<comment type="caution">
    <text evidence="8">The sequence shown here is derived from an EMBL/GenBank/DDBJ whole genome shotgun (WGS) entry which is preliminary data.</text>
</comment>
<protein>
    <submittedName>
        <fullName evidence="8">Uncharacterized protein</fullName>
    </submittedName>
</protein>
<dbReference type="SMART" id="SM00717">
    <property type="entry name" value="SANT"/>
    <property type="match status" value="3"/>
</dbReference>
<dbReference type="OMA" id="QEDRMIL"/>
<dbReference type="EMBL" id="CAJJDM010000166">
    <property type="protein sequence ID" value="CAD8114830.1"/>
    <property type="molecule type" value="Genomic_DNA"/>
</dbReference>
<feature type="coiled-coil region" evidence="5">
    <location>
        <begin position="242"/>
        <end position="295"/>
    </location>
</feature>
<evidence type="ECO:0000313" key="8">
    <source>
        <dbReference type="EMBL" id="CAD8114830.1"/>
    </source>
</evidence>
<evidence type="ECO:0000313" key="9">
    <source>
        <dbReference type="Proteomes" id="UP000688137"/>
    </source>
</evidence>
<dbReference type="GO" id="GO:0000978">
    <property type="term" value="F:RNA polymerase II cis-regulatory region sequence-specific DNA binding"/>
    <property type="evidence" value="ECO:0007669"/>
    <property type="project" value="TreeGrafter"/>
</dbReference>
<feature type="domain" description="HTH myb-type" evidence="7">
    <location>
        <begin position="131"/>
        <end position="178"/>
    </location>
</feature>
<dbReference type="PROSITE" id="PS50090">
    <property type="entry name" value="MYB_LIKE"/>
    <property type="match status" value="3"/>
</dbReference>
<evidence type="ECO:0000259" key="7">
    <source>
        <dbReference type="PROSITE" id="PS51294"/>
    </source>
</evidence>
<feature type="domain" description="Myb-like" evidence="6">
    <location>
        <begin position="124"/>
        <end position="174"/>
    </location>
</feature>
<keyword evidence="1" id="KW-0805">Transcription regulation</keyword>
<dbReference type="GO" id="GO:0001006">
    <property type="term" value="F:RNA polymerase III type 3 promoter sequence-specific DNA binding"/>
    <property type="evidence" value="ECO:0007669"/>
    <property type="project" value="TreeGrafter"/>
</dbReference>
<dbReference type="Pfam" id="PF13921">
    <property type="entry name" value="Myb_DNA-bind_6"/>
    <property type="match status" value="1"/>
</dbReference>
<dbReference type="GO" id="GO:0042795">
    <property type="term" value="P:snRNA transcription by RNA polymerase II"/>
    <property type="evidence" value="ECO:0007669"/>
    <property type="project" value="TreeGrafter"/>
</dbReference>
<proteinExistence type="predicted"/>
<dbReference type="PANTHER" id="PTHR46621:SF1">
    <property type="entry name" value="SNRNA-ACTIVATING PROTEIN COMPLEX SUBUNIT 4"/>
    <property type="match status" value="1"/>
</dbReference>
<evidence type="ECO:0000256" key="4">
    <source>
        <dbReference type="ARBA" id="ARBA00023242"/>
    </source>
</evidence>
<keyword evidence="2" id="KW-0238">DNA-binding</keyword>
<dbReference type="Pfam" id="PF00249">
    <property type="entry name" value="Myb_DNA-binding"/>
    <property type="match status" value="2"/>
</dbReference>
<reference evidence="8" key="1">
    <citation type="submission" date="2021-01" db="EMBL/GenBank/DDBJ databases">
        <authorList>
            <consortium name="Genoscope - CEA"/>
            <person name="William W."/>
        </authorList>
    </citation>
    <scope>NUCLEOTIDE SEQUENCE</scope>
</reference>
<keyword evidence="4" id="KW-0539">Nucleus</keyword>
<evidence type="ECO:0000259" key="6">
    <source>
        <dbReference type="PROSITE" id="PS50090"/>
    </source>
</evidence>
<feature type="domain" description="Myb-like" evidence="6">
    <location>
        <begin position="29"/>
        <end position="71"/>
    </location>
</feature>
<dbReference type="InterPro" id="IPR001005">
    <property type="entry name" value="SANT/Myb"/>
</dbReference>
<name>A0A8S1QJL8_PARPR</name>
<dbReference type="InterPro" id="IPR017930">
    <property type="entry name" value="Myb_dom"/>
</dbReference>
<gene>
    <name evidence="8" type="ORF">PPRIM_AZ9-3.1.T1610094</name>
</gene>
<dbReference type="PANTHER" id="PTHR46621">
    <property type="entry name" value="SNRNA-ACTIVATING PROTEIN COMPLEX SUBUNIT 4"/>
    <property type="match status" value="1"/>
</dbReference>
<dbReference type="GO" id="GO:0042796">
    <property type="term" value="P:snRNA transcription by RNA polymerase III"/>
    <property type="evidence" value="ECO:0007669"/>
    <property type="project" value="TreeGrafter"/>
</dbReference>
<sequence>MLTTEVSATSNQKQIKDPQELVFEFTHQWTDHDEEQLKQLYLLHQGNWKSISLQMNGPSPQECMMKWQRLHPNQTFTRQLWSPEEDKQLQELVQKYGKKWSKICTVMNWRTGKQVRERYLNQLQGHINSEKWTEQEDRMILKLYKKYGTKWSYISSFLNGRPENMVKNRFYANLKRRFQSDLEISEDDQCQDSQDSLNITKYKKKKKFKPYRFISDSIQIKKSQLQNVRSEIFKRITRSKNKDHLQDQIKEEENIYDSINQNQEPINSIQNQEIIHKQEQDNQQISQQKVNVKEEMVSNNNQISFNPLMLFEYQQTFQALQQVDQRTIELGLYQQQQQLLLYCYPKQNDTQFNFQLCQKCSKCENTIDQNQLYSFQDINQLFKLFQYHLFMQNQPLLNQKSEVDMSQIGNQQPQQYNSHILQ</sequence>
<keyword evidence="9" id="KW-1185">Reference proteome</keyword>
<feature type="domain" description="Myb-like" evidence="6">
    <location>
        <begin position="73"/>
        <end position="123"/>
    </location>
</feature>
<dbReference type="GO" id="GO:0019185">
    <property type="term" value="C:snRNA-activating protein complex"/>
    <property type="evidence" value="ECO:0007669"/>
    <property type="project" value="TreeGrafter"/>
</dbReference>
<dbReference type="InterPro" id="IPR051575">
    <property type="entry name" value="Myb-like_DNA-bd"/>
</dbReference>
<evidence type="ECO:0000256" key="2">
    <source>
        <dbReference type="ARBA" id="ARBA00023125"/>
    </source>
</evidence>